<dbReference type="VEuPathDB" id="TriTrypDB:TvY486_0301420"/>
<organism evidence="2">
    <name type="scientific">Trypanosoma vivax (strain Y486)</name>
    <dbReference type="NCBI Taxonomy" id="1055687"/>
    <lineage>
        <taxon>Eukaryota</taxon>
        <taxon>Discoba</taxon>
        <taxon>Euglenozoa</taxon>
        <taxon>Kinetoplastea</taxon>
        <taxon>Metakinetoplastina</taxon>
        <taxon>Trypanosomatida</taxon>
        <taxon>Trypanosomatidae</taxon>
        <taxon>Trypanosoma</taxon>
        <taxon>Duttonella</taxon>
    </lineage>
</organism>
<keyword evidence="1" id="KW-1133">Transmembrane helix</keyword>
<name>G0TSM6_TRYVY</name>
<dbReference type="OMA" id="NHFRDSH"/>
<dbReference type="AlphaFoldDB" id="G0TSM6"/>
<dbReference type="EMBL" id="HE573019">
    <property type="protein sequence ID" value="CCC46953.1"/>
    <property type="molecule type" value="Genomic_DNA"/>
</dbReference>
<gene>
    <name evidence="2" type="ORF">TVY486_0301420</name>
</gene>
<evidence type="ECO:0000256" key="1">
    <source>
        <dbReference type="SAM" id="Phobius"/>
    </source>
</evidence>
<accession>G0TSM6</accession>
<keyword evidence="1" id="KW-0472">Membrane</keyword>
<reference evidence="2" key="1">
    <citation type="journal article" date="2012" name="Proc. Natl. Acad. Sci. U.S.A.">
        <title>Antigenic diversity is generated by distinct evolutionary mechanisms in African trypanosome species.</title>
        <authorList>
            <person name="Jackson A.P."/>
            <person name="Berry A."/>
            <person name="Aslett M."/>
            <person name="Allison H.C."/>
            <person name="Burton P."/>
            <person name="Vavrova-Anderson J."/>
            <person name="Brown R."/>
            <person name="Browne H."/>
            <person name="Corton N."/>
            <person name="Hauser H."/>
            <person name="Gamble J."/>
            <person name="Gilderthorp R."/>
            <person name="Marcello L."/>
            <person name="McQuillan J."/>
            <person name="Otto T.D."/>
            <person name="Quail M.A."/>
            <person name="Sanders M.J."/>
            <person name="van Tonder A."/>
            <person name="Ginger M.L."/>
            <person name="Field M.C."/>
            <person name="Barry J.D."/>
            <person name="Hertz-Fowler C."/>
            <person name="Berriman M."/>
        </authorList>
    </citation>
    <scope>NUCLEOTIDE SEQUENCE</scope>
    <source>
        <strain evidence="2">Y486</strain>
    </source>
</reference>
<evidence type="ECO:0000313" key="2">
    <source>
        <dbReference type="EMBL" id="CCC46953.1"/>
    </source>
</evidence>
<feature type="transmembrane region" description="Helical" evidence="1">
    <location>
        <begin position="210"/>
        <end position="228"/>
    </location>
</feature>
<proteinExistence type="predicted"/>
<keyword evidence="1" id="KW-0812">Transmembrane</keyword>
<protein>
    <submittedName>
        <fullName evidence="2">Uncharacterized protein</fullName>
    </submittedName>
</protein>
<sequence>MFSNKKWRLQDIIREEGANQVVSVLKFSHPCRMQRVVIVPTPRYALESYYNDWVYQPYAKNHRMYVSNDIFNPTYVYLARILLRRNFFPDYAYFHPMRFPDSVDVNLPRRTFASREMPIKTPILSLLLVPVLWRDRRHTWFNRRVLKIVGDRYVSHPAEGQQSLMLIMPPAYAADAANTLQGLGFKVVDHTTAVIGEEAVLGKLSRWSDIAQLIALVYIWFMIVLFFVNESRRLQRMFTEYKRDLAIKAGRDPEELGL</sequence>